<feature type="binding site" evidence="4">
    <location>
        <position position="476"/>
    </location>
    <ligand>
        <name>hydrogencarbonate</name>
        <dbReference type="ChEBI" id="CHEBI:17544"/>
        <label>1</label>
    </ligand>
</feature>
<keyword evidence="2 6" id="KW-1015">Disulfide bond</keyword>
<dbReference type="GO" id="GO:0005769">
    <property type="term" value="C:early endosome"/>
    <property type="evidence" value="ECO:0007669"/>
    <property type="project" value="TreeGrafter"/>
</dbReference>
<evidence type="ECO:0000256" key="7">
    <source>
        <dbReference type="SAM" id="SignalP"/>
    </source>
</evidence>
<evidence type="ECO:0000256" key="1">
    <source>
        <dbReference type="ARBA" id="ARBA00022737"/>
    </source>
</evidence>
<dbReference type="GO" id="GO:0055037">
    <property type="term" value="C:recycling endosome"/>
    <property type="evidence" value="ECO:0007669"/>
    <property type="project" value="TreeGrafter"/>
</dbReference>
<feature type="binding site" evidence="4">
    <location>
        <position position="479"/>
    </location>
    <ligand>
        <name>hydrogencarbonate</name>
        <dbReference type="ChEBI" id="CHEBI:17544"/>
        <label>1</label>
    </ligand>
</feature>
<dbReference type="CTD" id="36800"/>
<gene>
    <name evidence="10" type="primary">LOC107269494</name>
</gene>
<dbReference type="SMART" id="SM00094">
    <property type="entry name" value="TR_FER"/>
    <property type="match status" value="2"/>
</dbReference>
<comment type="similarity">
    <text evidence="3">Belongs to the transferrin family.</text>
</comment>
<feature type="disulfide bond" evidence="6">
    <location>
        <begin position="497"/>
        <end position="680"/>
    </location>
</feature>
<dbReference type="AlphaFoldDB" id="A0AAJ7C129"/>
<keyword evidence="1" id="KW-0677">Repeat</keyword>
<evidence type="ECO:0000256" key="4">
    <source>
        <dbReference type="PIRSR" id="PIRSR002549-2"/>
    </source>
</evidence>
<name>A0AAJ7C129_CEPCN</name>
<keyword evidence="3 5" id="KW-0479">Metal-binding</keyword>
<dbReference type="PROSITE" id="PS51408">
    <property type="entry name" value="TRANSFERRIN_LIKE_4"/>
    <property type="match status" value="2"/>
</dbReference>
<evidence type="ECO:0000256" key="3">
    <source>
        <dbReference type="PIRNR" id="PIRNR002549"/>
    </source>
</evidence>
<dbReference type="PANTHER" id="PTHR11485">
    <property type="entry name" value="TRANSFERRIN"/>
    <property type="match status" value="1"/>
</dbReference>
<evidence type="ECO:0000259" key="8">
    <source>
        <dbReference type="PROSITE" id="PS51408"/>
    </source>
</evidence>
<dbReference type="PRINTS" id="PR00422">
    <property type="entry name" value="TRANSFERRIN"/>
</dbReference>
<dbReference type="CDD" id="cd13529">
    <property type="entry name" value="PBP2_transferrin"/>
    <property type="match status" value="2"/>
</dbReference>
<feature type="signal peptide" evidence="7">
    <location>
        <begin position="1"/>
        <end position="21"/>
    </location>
</feature>
<feature type="disulfide bond" evidence="6">
    <location>
        <begin position="368"/>
        <end position="405"/>
    </location>
</feature>
<keyword evidence="3" id="KW-0406">Ion transport</keyword>
<feature type="binding site" evidence="5">
    <location>
        <position position="115"/>
    </location>
    <ligand>
        <name>Fe(3+)</name>
        <dbReference type="ChEBI" id="CHEBI:29034"/>
        <label>1</label>
    </ligand>
</feature>
<dbReference type="GO" id="GO:0005886">
    <property type="term" value="C:plasma membrane"/>
    <property type="evidence" value="ECO:0007669"/>
    <property type="project" value="TreeGrafter"/>
</dbReference>
<feature type="disulfide bond" evidence="6">
    <location>
        <begin position="378"/>
        <end position="396"/>
    </location>
</feature>
<dbReference type="KEGG" id="ccin:107269494"/>
<dbReference type="GO" id="GO:0046872">
    <property type="term" value="F:metal ion binding"/>
    <property type="evidence" value="ECO:0007669"/>
    <property type="project" value="UniProtKB-KW"/>
</dbReference>
<dbReference type="SUPFAM" id="SSF53850">
    <property type="entry name" value="Periplasmic binding protein-like II"/>
    <property type="match status" value="2"/>
</dbReference>
<dbReference type="InterPro" id="IPR016357">
    <property type="entry name" value="Transferrin"/>
</dbReference>
<dbReference type="GO" id="GO:0005615">
    <property type="term" value="C:extracellular space"/>
    <property type="evidence" value="ECO:0007669"/>
    <property type="project" value="InterPro"/>
</dbReference>
<dbReference type="GeneID" id="107269494"/>
<evidence type="ECO:0000313" key="9">
    <source>
        <dbReference type="Proteomes" id="UP000694920"/>
    </source>
</evidence>
<evidence type="ECO:0000256" key="2">
    <source>
        <dbReference type="ARBA" id="ARBA00023157"/>
    </source>
</evidence>
<dbReference type="InterPro" id="IPR001156">
    <property type="entry name" value="Transferrin-like_dom"/>
</dbReference>
<dbReference type="RefSeq" id="XP_015598870.1">
    <property type="nucleotide sequence ID" value="XM_015743384.2"/>
</dbReference>
<dbReference type="Proteomes" id="UP000694920">
    <property type="component" value="Unplaced"/>
</dbReference>
<feature type="disulfide bond" evidence="6">
    <location>
        <begin position="186"/>
        <end position="212"/>
    </location>
</feature>
<evidence type="ECO:0000256" key="5">
    <source>
        <dbReference type="PIRSR" id="PIRSR002549-3"/>
    </source>
</evidence>
<dbReference type="Gene3D" id="3.40.190.10">
    <property type="entry name" value="Periplasmic binding protein-like II"/>
    <property type="match status" value="3"/>
</dbReference>
<dbReference type="PANTHER" id="PTHR11485:SF54">
    <property type="entry name" value="TRANSFERRIN"/>
    <property type="match status" value="1"/>
</dbReference>
<organism evidence="9 10">
    <name type="scientific">Cephus cinctus</name>
    <name type="common">Wheat stem sawfly</name>
    <dbReference type="NCBI Taxonomy" id="211228"/>
    <lineage>
        <taxon>Eukaryota</taxon>
        <taxon>Metazoa</taxon>
        <taxon>Ecdysozoa</taxon>
        <taxon>Arthropoda</taxon>
        <taxon>Hexapoda</taxon>
        <taxon>Insecta</taxon>
        <taxon>Pterygota</taxon>
        <taxon>Neoptera</taxon>
        <taxon>Endopterygota</taxon>
        <taxon>Hymenoptera</taxon>
        <taxon>Cephoidea</taxon>
        <taxon>Cephidae</taxon>
        <taxon>Cephus</taxon>
    </lineage>
</organism>
<feature type="disulfide bond" evidence="6">
    <location>
        <begin position="33"/>
        <end position="69"/>
    </location>
</feature>
<dbReference type="PIRSF" id="PIRSF002549">
    <property type="entry name" value="Transferrin"/>
    <property type="match status" value="1"/>
</dbReference>
<dbReference type="Pfam" id="PF00405">
    <property type="entry name" value="Transferrin"/>
    <property type="match status" value="2"/>
</dbReference>
<keyword evidence="3" id="KW-0410">Iron transport</keyword>
<evidence type="ECO:0000256" key="6">
    <source>
        <dbReference type="PIRSR" id="PIRSR002549-4"/>
    </source>
</evidence>
<keyword evidence="7" id="KW-0732">Signal</keyword>
<keyword evidence="3 5" id="KW-0408">Iron</keyword>
<protein>
    <recommendedName>
        <fullName evidence="3">Transferrin</fullName>
    </recommendedName>
</protein>
<feature type="disulfide bond" evidence="6">
    <location>
        <begin position="137"/>
        <end position="233"/>
    </location>
</feature>
<dbReference type="GO" id="GO:0006826">
    <property type="term" value="P:iron ion transport"/>
    <property type="evidence" value="ECO:0007669"/>
    <property type="project" value="UniProtKB-KW"/>
</dbReference>
<feature type="disulfide bond" evidence="6">
    <location>
        <begin position="267"/>
        <end position="281"/>
    </location>
</feature>
<accession>A0AAJ7C129</accession>
<feature type="domain" description="Transferrin-like" evidence="8">
    <location>
        <begin position="365"/>
        <end position="673"/>
    </location>
</feature>
<feature type="disulfide bond" evidence="6">
    <location>
        <begin position="471"/>
        <end position="545"/>
    </location>
</feature>
<sequence length="710" mass="80390">MKEMFTWFIVVSASLLFSVSAQESIHTAKLKLCVVADSRTAKRIHRTCPKLVTPGSQVVCVIANDRSECLTQLTTASSDFTVLEPEDLVAASGYTEYNILVTNELRLFKTENQRYEIVALVNKNVGSLFDLRGKRFCHPGYETSDDWTQIFATYFEKRVILNECDTNKTLVENRMHTLSNYFEAACIAGAWTPDSVLDTQLKSKYKNLCALCENPAGCYAADKYHGREGAVLCLTDSMGDVAWVRLQDALQHFKSLGIKKRDYAFLCPDGTVKPMDSNSPCVWIRRPWPVVASRVEVAERVSNIMRYLDQASASSWQNAVLRLLESYRSTPVPTDTLQTSEDFLSRFPGFMSANKRTGCQPSRRIQWCVASNLEDRKCRWIRQISFVYGIEQPISCYQVTSRRDCLEAVKTGQSDIFVAKPEEELECRKKGLKPILWVTTNKQEDMNKILAVVREDSKFRKLKDLKGGKACFSGYRSIGWNAFVSIMGNKSLNDWACSDAEAVSNFFSDSCVPDLSKDNETMPANLHSLCKSDSRVGDEASTFQCLTSGAGDVAFMSSKMFQKLTSNSSKYNKKGFRSLCEDGSHFNENFCFLTWTTLGSVMVNEEISNLRRDDIYSTLLELDLMFGQTFIRAFSMYGTYDGNRSIIFPEETQHLQRDVSHIENEKSYGDIVQNLMQAQCSGTSYLNIQYYNAKTIMLLLITFTLSHLMI</sequence>
<feature type="domain" description="Transferrin-like" evidence="8">
    <location>
        <begin position="30"/>
        <end position="357"/>
    </location>
</feature>
<feature type="disulfide bond" evidence="6">
    <location>
        <begin position="580"/>
        <end position="591"/>
    </location>
</feature>
<keyword evidence="9" id="KW-1185">Reference proteome</keyword>
<keyword evidence="3" id="KW-0813">Transport</keyword>
<comment type="function">
    <text evidence="3">Transferrins are iron binding transport proteins which bind Fe(3+) ion in association with the binding of an anion, usually bicarbonate.</text>
</comment>
<reference evidence="10" key="1">
    <citation type="submission" date="2025-08" db="UniProtKB">
        <authorList>
            <consortium name="RefSeq"/>
        </authorList>
    </citation>
    <scope>IDENTIFICATION</scope>
</reference>
<proteinExistence type="inferred from homology"/>
<feature type="chain" id="PRO_5042569447" description="Transferrin" evidence="7">
    <location>
        <begin position="22"/>
        <end position="710"/>
    </location>
</feature>
<evidence type="ECO:0000313" key="10">
    <source>
        <dbReference type="RefSeq" id="XP_015598870.1"/>
    </source>
</evidence>